<feature type="transmembrane region" description="Helical" evidence="1">
    <location>
        <begin position="190"/>
        <end position="208"/>
    </location>
</feature>
<name>A0A383ACK2_9ZZZZ</name>
<feature type="transmembrane region" description="Helical" evidence="1">
    <location>
        <begin position="149"/>
        <end position="170"/>
    </location>
</feature>
<proteinExistence type="predicted"/>
<feature type="transmembrane region" description="Helical" evidence="1">
    <location>
        <begin position="53"/>
        <end position="73"/>
    </location>
</feature>
<dbReference type="InterPro" id="IPR016833">
    <property type="entry name" value="Put_Na-Bile_cotransptr"/>
</dbReference>
<feature type="non-terminal residue" evidence="2">
    <location>
        <position position="252"/>
    </location>
</feature>
<gene>
    <name evidence="2" type="ORF">METZ01_LOCUS457779</name>
</gene>
<evidence type="ECO:0008006" key="3">
    <source>
        <dbReference type="Google" id="ProtNLM"/>
    </source>
</evidence>
<dbReference type="PANTHER" id="PTHR18640">
    <property type="entry name" value="SOLUTE CARRIER FAMILY 10 MEMBER 7"/>
    <property type="match status" value="1"/>
</dbReference>
<keyword evidence="1" id="KW-0472">Membrane</keyword>
<dbReference type="InterPro" id="IPR038770">
    <property type="entry name" value="Na+/solute_symporter_sf"/>
</dbReference>
<protein>
    <recommendedName>
        <fullName evidence="3">Bile acid:sodium symporter</fullName>
    </recommendedName>
</protein>
<keyword evidence="1" id="KW-1133">Transmembrane helix</keyword>
<accession>A0A383ACK2</accession>
<feature type="non-terminal residue" evidence="2">
    <location>
        <position position="1"/>
    </location>
</feature>
<feature type="transmembrane region" description="Helical" evidence="1">
    <location>
        <begin position="114"/>
        <end position="137"/>
    </location>
</feature>
<dbReference type="EMBL" id="UINC01190663">
    <property type="protein sequence ID" value="SVE04925.1"/>
    <property type="molecule type" value="Genomic_DNA"/>
</dbReference>
<reference evidence="2" key="1">
    <citation type="submission" date="2018-05" db="EMBL/GenBank/DDBJ databases">
        <authorList>
            <person name="Lanie J.A."/>
            <person name="Ng W.-L."/>
            <person name="Kazmierczak K.M."/>
            <person name="Andrzejewski T.M."/>
            <person name="Davidsen T.M."/>
            <person name="Wayne K.J."/>
            <person name="Tettelin H."/>
            <person name="Glass J.I."/>
            <person name="Rusch D."/>
            <person name="Podicherti R."/>
            <person name="Tsui H.-C.T."/>
            <person name="Winkler M.E."/>
        </authorList>
    </citation>
    <scope>NUCLEOTIDE SEQUENCE</scope>
</reference>
<dbReference type="PANTHER" id="PTHR18640:SF5">
    <property type="entry name" value="SODIUM_BILE ACID COTRANSPORTER 7"/>
    <property type="match status" value="1"/>
</dbReference>
<evidence type="ECO:0000313" key="2">
    <source>
        <dbReference type="EMBL" id="SVE04925.1"/>
    </source>
</evidence>
<sequence length="252" mass="27504">VFIAAWFSPGFGLEGGPLFPERLSLVAVFVIFLIQGWKLDLDRLKQAWTDRRTLVFLHSFIFLSALPMVWGVSELGLVEPVWKPGLFFLAILPTTISSCVVYTRSADGDADAALGHATVSNLLGMLWVPSVWGFLVLPDATGDANSLDSLRVVLPDFLVMILLPCVVGWWARNKLSWDLLPGDGAGMDKIPVGCILLLAYFSFCSLFAEFGNELFGESSGLLAGVVLALLVVQTFLAWVVGRLVSGSRRTRI</sequence>
<keyword evidence="1" id="KW-0812">Transmembrane</keyword>
<dbReference type="GO" id="GO:0005886">
    <property type="term" value="C:plasma membrane"/>
    <property type="evidence" value="ECO:0007669"/>
    <property type="project" value="TreeGrafter"/>
</dbReference>
<dbReference type="Pfam" id="PF13593">
    <property type="entry name" value="SBF_like"/>
    <property type="match status" value="1"/>
</dbReference>
<evidence type="ECO:0000256" key="1">
    <source>
        <dbReference type="SAM" id="Phobius"/>
    </source>
</evidence>
<feature type="transmembrane region" description="Helical" evidence="1">
    <location>
        <begin position="85"/>
        <end position="102"/>
    </location>
</feature>
<feature type="transmembrane region" description="Helical" evidence="1">
    <location>
        <begin position="220"/>
        <end position="241"/>
    </location>
</feature>
<dbReference type="AlphaFoldDB" id="A0A383ACK2"/>
<organism evidence="2">
    <name type="scientific">marine metagenome</name>
    <dbReference type="NCBI Taxonomy" id="408172"/>
    <lineage>
        <taxon>unclassified sequences</taxon>
        <taxon>metagenomes</taxon>
        <taxon>ecological metagenomes</taxon>
    </lineage>
</organism>
<feature type="transmembrane region" description="Helical" evidence="1">
    <location>
        <begin position="23"/>
        <end position="41"/>
    </location>
</feature>
<dbReference type="Gene3D" id="1.20.1530.20">
    <property type="match status" value="1"/>
</dbReference>